<dbReference type="InterPro" id="IPR036537">
    <property type="entry name" value="Adaptor_Cbl_N_dom_sf"/>
</dbReference>
<dbReference type="PANTHER" id="PTHR35832:SF9">
    <property type="entry name" value="OS12G0276800 PROTEIN"/>
    <property type="match status" value="1"/>
</dbReference>
<reference evidence="2" key="1">
    <citation type="journal article" date="2019" name="Nat. Commun.">
        <title>The genome of broomcorn millet.</title>
        <authorList>
            <person name="Zou C."/>
            <person name="Miki D."/>
            <person name="Li D."/>
            <person name="Tang Q."/>
            <person name="Xiao L."/>
            <person name="Rajput S."/>
            <person name="Deng P."/>
            <person name="Jia W."/>
            <person name="Huang R."/>
            <person name="Zhang M."/>
            <person name="Sun Y."/>
            <person name="Hu J."/>
            <person name="Fu X."/>
            <person name="Schnable P.S."/>
            <person name="Li F."/>
            <person name="Zhang H."/>
            <person name="Feng B."/>
            <person name="Zhu X."/>
            <person name="Liu R."/>
            <person name="Schnable J.C."/>
            <person name="Zhu J.-K."/>
            <person name="Zhang H."/>
        </authorList>
    </citation>
    <scope>NUCLEOTIDE SEQUENCE [LARGE SCALE GENOMIC DNA]</scope>
</reference>
<dbReference type="STRING" id="4540.A0A3L6SBC5"/>
<evidence type="ECO:0000313" key="2">
    <source>
        <dbReference type="Proteomes" id="UP000275267"/>
    </source>
</evidence>
<accession>A0A3L6SBC5</accession>
<keyword evidence="2" id="KW-1185">Reference proteome</keyword>
<dbReference type="GO" id="GO:0007166">
    <property type="term" value="P:cell surface receptor signaling pathway"/>
    <property type="evidence" value="ECO:0007669"/>
    <property type="project" value="InterPro"/>
</dbReference>
<dbReference type="Gene3D" id="1.20.930.20">
    <property type="entry name" value="Adaptor protein Cbl, N-terminal domain"/>
    <property type="match status" value="1"/>
</dbReference>
<protein>
    <submittedName>
        <fullName evidence="1">Uncharacterized protein</fullName>
    </submittedName>
</protein>
<dbReference type="OrthoDB" id="627753at2759"/>
<proteinExistence type="predicted"/>
<sequence length="69" mass="7519">MTDLAGSMENIAKLGLTIKEAAGAARLNEEDCREVRKRVLRFNAVLSQLQQTEMVSGIPAMSGALEDLR</sequence>
<organism evidence="1 2">
    <name type="scientific">Panicum miliaceum</name>
    <name type="common">Proso millet</name>
    <name type="synonym">Broomcorn millet</name>
    <dbReference type="NCBI Taxonomy" id="4540"/>
    <lineage>
        <taxon>Eukaryota</taxon>
        <taxon>Viridiplantae</taxon>
        <taxon>Streptophyta</taxon>
        <taxon>Embryophyta</taxon>
        <taxon>Tracheophyta</taxon>
        <taxon>Spermatophyta</taxon>
        <taxon>Magnoliopsida</taxon>
        <taxon>Liliopsida</taxon>
        <taxon>Poales</taxon>
        <taxon>Poaceae</taxon>
        <taxon>PACMAD clade</taxon>
        <taxon>Panicoideae</taxon>
        <taxon>Panicodae</taxon>
        <taxon>Paniceae</taxon>
        <taxon>Panicinae</taxon>
        <taxon>Panicum</taxon>
        <taxon>Panicum sect. Panicum</taxon>
    </lineage>
</organism>
<dbReference type="AlphaFoldDB" id="A0A3L6SBC5"/>
<comment type="caution">
    <text evidence="1">The sequence shown here is derived from an EMBL/GenBank/DDBJ whole genome shotgun (WGS) entry which is preliminary data.</text>
</comment>
<gene>
    <name evidence="1" type="ORF">C2845_PM02G06960</name>
</gene>
<dbReference type="PANTHER" id="PTHR35832">
    <property type="entry name" value="OS12G0248400 PROTEIN-RELATED"/>
    <property type="match status" value="1"/>
</dbReference>
<name>A0A3L6SBC5_PANMI</name>
<evidence type="ECO:0000313" key="1">
    <source>
        <dbReference type="EMBL" id="RLN17432.1"/>
    </source>
</evidence>
<dbReference type="Proteomes" id="UP000275267">
    <property type="component" value="Unassembled WGS sequence"/>
</dbReference>
<dbReference type="EMBL" id="PQIB02000005">
    <property type="protein sequence ID" value="RLN17432.1"/>
    <property type="molecule type" value="Genomic_DNA"/>
</dbReference>